<organism evidence="3 4">
    <name type="scientific">Aciditerrimonas ferrireducens</name>
    <dbReference type="NCBI Taxonomy" id="667306"/>
    <lineage>
        <taxon>Bacteria</taxon>
        <taxon>Bacillati</taxon>
        <taxon>Actinomycetota</taxon>
        <taxon>Acidimicrobiia</taxon>
        <taxon>Acidimicrobiales</taxon>
        <taxon>Acidimicrobiaceae</taxon>
        <taxon>Aciditerrimonas</taxon>
    </lineage>
</organism>
<dbReference type="SMART" id="SM00849">
    <property type="entry name" value="Lactamase_B"/>
    <property type="match status" value="1"/>
</dbReference>
<gene>
    <name evidence="3" type="ORF">ACFFRE_08795</name>
</gene>
<dbReference type="Proteomes" id="UP001589788">
    <property type="component" value="Unassembled WGS sequence"/>
</dbReference>
<evidence type="ECO:0000313" key="3">
    <source>
        <dbReference type="EMBL" id="MFC0082241.1"/>
    </source>
</evidence>
<comment type="caution">
    <text evidence="3">The sequence shown here is derived from an EMBL/GenBank/DDBJ whole genome shotgun (WGS) entry which is preliminary data.</text>
</comment>
<evidence type="ECO:0000259" key="2">
    <source>
        <dbReference type="PROSITE" id="PS50206"/>
    </source>
</evidence>
<dbReference type="PROSITE" id="PS50206">
    <property type="entry name" value="RHODANESE_3"/>
    <property type="match status" value="1"/>
</dbReference>
<sequence>MAERFGGWPGGTRGVPEISASELAQLLGTEQEPFLLDVREAEEVEAWAIPGVVHIPLGELPARHHEVPRDRPVVTICAAGGRSTAAAEWLRSVGVEAASLAGGMGAWGQVYDAVALERAGARVIQVRRRGKGCLSYLVGAGDRAFVIDPSLDTWVYEDLAAEEGWRISDVFDTHLHADHLSGARRLAEETGAVLHLNPADPFEFPFEPLADGQRFELPGGASLSVAAIHTPGHTEGSTLYLLGDQVVLTGDTLFVDGVGRPDLAERAEEFARNLHRSLQQRVLNLPEDALVLPAHYSEQVRVHPEQPVGATLAELRQRLEALGLPEDEFVAWAAARTTPRPPNYVRIVQANMGRLALAEDALRQLEAGPNRCAA</sequence>
<proteinExistence type="predicted"/>
<keyword evidence="4" id="KW-1185">Reference proteome</keyword>
<reference evidence="3 4" key="1">
    <citation type="submission" date="2024-09" db="EMBL/GenBank/DDBJ databases">
        <authorList>
            <person name="Sun Q."/>
            <person name="Mori K."/>
        </authorList>
    </citation>
    <scope>NUCLEOTIDE SEQUENCE [LARGE SCALE GENOMIC DNA]</scope>
    <source>
        <strain evidence="3 4">JCM 15389</strain>
    </source>
</reference>
<dbReference type="InterPro" id="IPR001763">
    <property type="entry name" value="Rhodanese-like_dom"/>
</dbReference>
<dbReference type="Pfam" id="PF00753">
    <property type="entry name" value="Lactamase_B"/>
    <property type="match status" value="1"/>
</dbReference>
<dbReference type="InterPro" id="IPR036866">
    <property type="entry name" value="RibonucZ/Hydroxyglut_hydro"/>
</dbReference>
<dbReference type="Pfam" id="PF00581">
    <property type="entry name" value="Rhodanese"/>
    <property type="match status" value="1"/>
</dbReference>
<accession>A0ABV6C608</accession>
<evidence type="ECO:0000256" key="1">
    <source>
        <dbReference type="ARBA" id="ARBA00022723"/>
    </source>
</evidence>
<dbReference type="InterPro" id="IPR036873">
    <property type="entry name" value="Rhodanese-like_dom_sf"/>
</dbReference>
<dbReference type="InterPro" id="IPR001279">
    <property type="entry name" value="Metallo-B-lactamas"/>
</dbReference>
<dbReference type="CDD" id="cd07724">
    <property type="entry name" value="POD-like_MBL-fold"/>
    <property type="match status" value="1"/>
</dbReference>
<dbReference type="SUPFAM" id="SSF56281">
    <property type="entry name" value="Metallo-hydrolase/oxidoreductase"/>
    <property type="match status" value="1"/>
</dbReference>
<dbReference type="Gene3D" id="3.60.15.10">
    <property type="entry name" value="Ribonuclease Z/Hydroxyacylglutathione hydrolase-like"/>
    <property type="match status" value="1"/>
</dbReference>
<evidence type="ECO:0000313" key="4">
    <source>
        <dbReference type="Proteomes" id="UP001589788"/>
    </source>
</evidence>
<name>A0ABV6C608_9ACTN</name>
<dbReference type="PANTHER" id="PTHR43084">
    <property type="entry name" value="PERSULFIDE DIOXYGENASE ETHE1"/>
    <property type="match status" value="1"/>
</dbReference>
<protein>
    <submittedName>
        <fullName evidence="3">MBL fold metallo-hydrolase</fullName>
    </submittedName>
</protein>
<dbReference type="Gene3D" id="3.40.250.10">
    <property type="entry name" value="Rhodanese-like domain"/>
    <property type="match status" value="1"/>
</dbReference>
<dbReference type="InterPro" id="IPR044528">
    <property type="entry name" value="POD-like_MBL-fold"/>
</dbReference>
<keyword evidence="1" id="KW-0479">Metal-binding</keyword>
<dbReference type="PANTHER" id="PTHR43084:SF1">
    <property type="entry name" value="PERSULFIDE DIOXYGENASE ETHE1, MITOCHONDRIAL"/>
    <property type="match status" value="1"/>
</dbReference>
<dbReference type="SMART" id="SM00450">
    <property type="entry name" value="RHOD"/>
    <property type="match status" value="1"/>
</dbReference>
<dbReference type="EMBL" id="JBHLYQ010000082">
    <property type="protein sequence ID" value="MFC0082241.1"/>
    <property type="molecule type" value="Genomic_DNA"/>
</dbReference>
<dbReference type="CDD" id="cd00158">
    <property type="entry name" value="RHOD"/>
    <property type="match status" value="1"/>
</dbReference>
<feature type="domain" description="Rhodanese" evidence="2">
    <location>
        <begin position="29"/>
        <end position="116"/>
    </location>
</feature>
<dbReference type="SUPFAM" id="SSF52821">
    <property type="entry name" value="Rhodanese/Cell cycle control phosphatase"/>
    <property type="match status" value="1"/>
</dbReference>
<dbReference type="InterPro" id="IPR051682">
    <property type="entry name" value="Mito_Persulfide_Diox"/>
</dbReference>